<accession>A0A8E1RH73</accession>
<evidence type="ECO:0000313" key="2">
    <source>
        <dbReference type="Proteomes" id="UP000051164"/>
    </source>
</evidence>
<protein>
    <recommendedName>
        <fullName evidence="3">Alpha beta hydrolase superfamily protein</fullName>
    </recommendedName>
</protein>
<reference evidence="1 2" key="1">
    <citation type="journal article" date="2015" name="Genome Announc.">
        <title>Expanding the biotechnology potential of lactobacilli through comparative genomics of 213 strains and associated genera.</title>
        <authorList>
            <person name="Sun Z."/>
            <person name="Harris H.M."/>
            <person name="McCann A."/>
            <person name="Guo C."/>
            <person name="Argimon S."/>
            <person name="Zhang W."/>
            <person name="Yang X."/>
            <person name="Jeffery I.B."/>
            <person name="Cooney J.C."/>
            <person name="Kagawa T.F."/>
            <person name="Liu W."/>
            <person name="Song Y."/>
            <person name="Salvetti E."/>
            <person name="Wrobel A."/>
            <person name="Rasinkangas P."/>
            <person name="Parkhill J."/>
            <person name="Rea M.C."/>
            <person name="O'Sullivan O."/>
            <person name="Ritari J."/>
            <person name="Douillard F.P."/>
            <person name="Paul Ross R."/>
            <person name="Yang R."/>
            <person name="Briner A.E."/>
            <person name="Felis G.E."/>
            <person name="de Vos W.M."/>
            <person name="Barrangou R."/>
            <person name="Klaenhammer T.R."/>
            <person name="Caufield P.W."/>
            <person name="Cui Y."/>
            <person name="Zhang H."/>
            <person name="O'Toole P.W."/>
        </authorList>
    </citation>
    <scope>NUCLEOTIDE SEQUENCE [LARGE SCALE GENOMIC DNA]</scope>
    <source>
        <strain evidence="1 2">DSM 20587</strain>
    </source>
</reference>
<sequence length="285" mass="31824">MVTMVWLAVGLVLLASIILAVSKITALGRPNPVKDDEDPANMLEGVPTLFIPGYFGNRFSFGRLLNRMTKRYGAHKSMVVKVDRHGNIHVSGTLSKSKALIQILFAKKASRPQEQAVWLSQILDLLQTRYGIRKVNLVGYSMGCITIFWFLTHQSQSGLVAVKHVVAIAGPFNDSEIARSTNEVDAYPLSPKGPVKRMPIYRALAKRIFEIPKDIKVLNIAGRISNLQQDDGEVSVNSAFSLRYLLREPVAQYHELVIRGKRASHRLLHENAIVDASIAKFIWNL</sequence>
<dbReference type="AlphaFoldDB" id="A0A8E1RH73"/>
<dbReference type="InterPro" id="IPR010315">
    <property type="entry name" value="DUF915_hydro-like"/>
</dbReference>
<dbReference type="InterPro" id="IPR029058">
    <property type="entry name" value="AB_hydrolase_fold"/>
</dbReference>
<dbReference type="Proteomes" id="UP000051164">
    <property type="component" value="Unassembled WGS sequence"/>
</dbReference>
<dbReference type="Gene3D" id="3.40.50.1820">
    <property type="entry name" value="alpha/beta hydrolase"/>
    <property type="match status" value="1"/>
</dbReference>
<dbReference type="EMBL" id="AYYV01000079">
    <property type="protein sequence ID" value="KRM49917.1"/>
    <property type="molecule type" value="Genomic_DNA"/>
</dbReference>
<evidence type="ECO:0000313" key="1">
    <source>
        <dbReference type="EMBL" id="KRM49917.1"/>
    </source>
</evidence>
<proteinExistence type="predicted"/>
<gene>
    <name evidence="1" type="ORF">FC95_GL000053</name>
</gene>
<dbReference type="SUPFAM" id="SSF53474">
    <property type="entry name" value="alpha/beta-Hydrolases"/>
    <property type="match status" value="1"/>
</dbReference>
<name>A0A8E1RH73_LENKE</name>
<organism evidence="1 2">
    <name type="scientific">Lentilactobacillus kefiri DSM 20587 = JCM 5818</name>
    <dbReference type="NCBI Taxonomy" id="1423764"/>
    <lineage>
        <taxon>Bacteria</taxon>
        <taxon>Bacillati</taxon>
        <taxon>Bacillota</taxon>
        <taxon>Bacilli</taxon>
        <taxon>Lactobacillales</taxon>
        <taxon>Lactobacillaceae</taxon>
        <taxon>Lentilactobacillus</taxon>
    </lineage>
</organism>
<comment type="caution">
    <text evidence="1">The sequence shown here is derived from an EMBL/GenBank/DDBJ whole genome shotgun (WGS) entry which is preliminary data.</text>
</comment>
<evidence type="ECO:0008006" key="3">
    <source>
        <dbReference type="Google" id="ProtNLM"/>
    </source>
</evidence>
<dbReference type="Pfam" id="PF06028">
    <property type="entry name" value="DUF915"/>
    <property type="match status" value="1"/>
</dbReference>